<evidence type="ECO:0000313" key="1">
    <source>
        <dbReference type="EMBL" id="ARD85424.1"/>
    </source>
</evidence>
<dbReference type="Pfam" id="PF01263">
    <property type="entry name" value="Aldose_epim"/>
    <property type="match status" value="1"/>
</dbReference>
<dbReference type="KEGG" id="fai:FAD_1577"/>
<proteinExistence type="predicted"/>
<dbReference type="EMBL" id="CP015363">
    <property type="protein sequence ID" value="ARD85424.1"/>
    <property type="molecule type" value="Genomic_DNA"/>
</dbReference>
<evidence type="ECO:0000313" key="2">
    <source>
        <dbReference type="Proteomes" id="UP000192050"/>
    </source>
</evidence>
<dbReference type="STRING" id="74969.FAD_1577"/>
<dbReference type="AlphaFoldDB" id="A0A1V0N5P2"/>
<dbReference type="GO" id="GO:0016853">
    <property type="term" value="F:isomerase activity"/>
    <property type="evidence" value="ECO:0007669"/>
    <property type="project" value="InterPro"/>
</dbReference>
<protein>
    <recommendedName>
        <fullName evidence="3">Aldose 1-epimerase</fullName>
    </recommendedName>
</protein>
<organism evidence="1 2">
    <name type="scientific">Ferroplasma acidiphilum</name>
    <dbReference type="NCBI Taxonomy" id="74969"/>
    <lineage>
        <taxon>Archaea</taxon>
        <taxon>Methanobacteriati</taxon>
        <taxon>Thermoplasmatota</taxon>
        <taxon>Thermoplasmata</taxon>
        <taxon>Thermoplasmatales</taxon>
        <taxon>Ferroplasmaceae</taxon>
        <taxon>Ferroplasma</taxon>
    </lineage>
</organism>
<accession>A0A1V0N5P2</accession>
<evidence type="ECO:0008006" key="3">
    <source>
        <dbReference type="Google" id="ProtNLM"/>
    </source>
</evidence>
<gene>
    <name evidence="1" type="ORF">FAD_1577</name>
</gene>
<name>A0A1V0N5P2_9ARCH</name>
<dbReference type="SUPFAM" id="SSF74650">
    <property type="entry name" value="Galactose mutarotase-like"/>
    <property type="match status" value="1"/>
</dbReference>
<reference evidence="1 2" key="1">
    <citation type="submission" date="2011-10" db="EMBL/GenBank/DDBJ databases">
        <title>Metabolic and evolutionary patterns in the extreme acidophile Ferroplasma acidiphilum.</title>
        <authorList>
            <person name="Golyshina O.V."/>
            <person name="Kozyavkin S.A."/>
            <person name="Tatusov R.L."/>
            <person name="Slesarev A.I."/>
            <person name="Golyshin P.N."/>
        </authorList>
    </citation>
    <scope>NUCLEOTIDE SEQUENCE [LARGE SCALE GENOMIC DNA]</scope>
    <source>
        <strain evidence="2">Y</strain>
    </source>
</reference>
<dbReference type="InterPro" id="IPR011013">
    <property type="entry name" value="Gal_mutarotase_sf_dom"/>
</dbReference>
<sequence>MQLYPMSDFEIVGAEDFFATIYRRGAYVGQIVKNGKKILKETEDGVDIKGGIPILVPYGDLVRDAKYTFHGTEYHLPKNAHVVGNYRDSIHGLTRSQEWNVKKRNDNSISLFTEINDPGYPSILGVEITYTIIEGSFDASISVVNTGEMPAPLVIGAHPYFITSGPWKLHHQERIQMLNYPDGVFPDGKLMDYSFNDIDNPEKLNLDSSFVGGGALKLESKYSTIILERINMTYFEVYNGTFAGKDSVALEPLTGAIDAFNNGMGLKELASGEKFKCGFRITVY</sequence>
<dbReference type="GO" id="GO:0005975">
    <property type="term" value="P:carbohydrate metabolic process"/>
    <property type="evidence" value="ECO:0007669"/>
    <property type="project" value="InterPro"/>
</dbReference>
<dbReference type="Gene3D" id="2.70.98.10">
    <property type="match status" value="1"/>
</dbReference>
<keyword evidence="2" id="KW-1185">Reference proteome</keyword>
<dbReference type="GO" id="GO:0030246">
    <property type="term" value="F:carbohydrate binding"/>
    <property type="evidence" value="ECO:0007669"/>
    <property type="project" value="InterPro"/>
</dbReference>
<dbReference type="Proteomes" id="UP000192050">
    <property type="component" value="Chromosome"/>
</dbReference>
<dbReference type="CDD" id="cd01081">
    <property type="entry name" value="Aldose_epim"/>
    <property type="match status" value="1"/>
</dbReference>
<dbReference type="InterPro" id="IPR008183">
    <property type="entry name" value="Aldose_1/G6P_1-epimerase"/>
</dbReference>
<dbReference type="InterPro" id="IPR014718">
    <property type="entry name" value="GH-type_carb-bd"/>
</dbReference>